<organism evidence="4 5">
    <name type="scientific">Stigmatella aurantiaca (strain DW4/3-1)</name>
    <dbReference type="NCBI Taxonomy" id="378806"/>
    <lineage>
        <taxon>Bacteria</taxon>
        <taxon>Pseudomonadati</taxon>
        <taxon>Myxococcota</taxon>
        <taxon>Myxococcia</taxon>
        <taxon>Myxococcales</taxon>
        <taxon>Cystobacterineae</taxon>
        <taxon>Archangiaceae</taxon>
        <taxon>Stigmatella</taxon>
    </lineage>
</organism>
<name>E3FP18_STIAD</name>
<feature type="transmembrane region" description="Helical" evidence="2">
    <location>
        <begin position="81"/>
        <end position="99"/>
    </location>
</feature>
<sequence length="437" mass="49144">MSSVLATATPPPPGETTDAPEASPVSVPSSPPNALNTHSARAPSVPGVPLGDAEDAIPTAKTQTLLERVQSFRARNEKWEMAAFFFVGFAYDVLTLGRIDDTLSMVQQLVYLGVLASLLMLEQRYPEGVEPPKVLAKVWRWREDAIHFFYGSLLSSFTLFFFKSASGLVALLFLVVMFGLLVANELPRFRQLGPVVRMTLFSLCVSMYLAYVLPVLTGRLNVWIFLLALVLAAGVIYGMMRLLRRWGLMEGKALFRQVALPGFGLQVALLVLYLLRVLPPVPLSVTFSGVYHEVKRVNGPEGVEYHLSHQRPWWKFWQKGDQSFRVRAGDKVNYFVSVFAPAGFHDYSVYVQWYFDDPQKGWRSFFRKALNARGTGAEAGFRTYANLTNPAPGDWLAVLETEDGHEINRLSFSVEKDEGTDPRQFEVFVHKHDKRTK</sequence>
<feature type="transmembrane region" description="Helical" evidence="2">
    <location>
        <begin position="222"/>
        <end position="242"/>
    </location>
</feature>
<keyword evidence="2" id="KW-1133">Transmembrane helix</keyword>
<accession>E3FP18</accession>
<dbReference type="Proteomes" id="UP000001351">
    <property type="component" value="Chromosome"/>
</dbReference>
<evidence type="ECO:0000313" key="5">
    <source>
        <dbReference type="Proteomes" id="UP000001351"/>
    </source>
</evidence>
<reference evidence="4 5" key="1">
    <citation type="journal article" date="2011" name="Mol. Biol. Evol.">
        <title>Comparative genomic analysis of fruiting body formation in Myxococcales.</title>
        <authorList>
            <person name="Huntley S."/>
            <person name="Hamann N."/>
            <person name="Wegener-Feldbrugge S."/>
            <person name="Treuner-Lange A."/>
            <person name="Kube M."/>
            <person name="Reinhardt R."/>
            <person name="Klages S."/>
            <person name="Muller R."/>
            <person name="Ronning C.M."/>
            <person name="Nierman W.C."/>
            <person name="Sogaard-Andersen L."/>
        </authorList>
    </citation>
    <scope>NUCLEOTIDE SEQUENCE [LARGE SCALE GENOMIC DNA]</scope>
    <source>
        <strain evidence="4 5">DW4/3-1</strain>
    </source>
</reference>
<dbReference type="eggNOG" id="ENOG5032CBY">
    <property type="taxonomic scope" value="Bacteria"/>
</dbReference>
<dbReference type="EMBL" id="CP002271">
    <property type="protein sequence ID" value="ADO70636.1"/>
    <property type="molecule type" value="Genomic_DNA"/>
</dbReference>
<feature type="domain" description="DUF2914" evidence="3">
    <location>
        <begin position="347"/>
        <end position="414"/>
    </location>
</feature>
<dbReference type="AlphaFoldDB" id="E3FP18"/>
<keyword evidence="5" id="KW-1185">Reference proteome</keyword>
<protein>
    <submittedName>
        <fullName evidence="4">Conserved uncharacterized protein</fullName>
    </submittedName>
</protein>
<evidence type="ECO:0000259" key="3">
    <source>
        <dbReference type="Pfam" id="PF11141"/>
    </source>
</evidence>
<feature type="region of interest" description="Disordered" evidence="1">
    <location>
        <begin position="1"/>
        <end position="54"/>
    </location>
</feature>
<dbReference type="KEGG" id="sur:STAUR_2844"/>
<feature type="transmembrane region" description="Helical" evidence="2">
    <location>
        <begin position="254"/>
        <end position="275"/>
    </location>
</feature>
<dbReference type="HOGENOM" id="CLU_051181_0_0_7"/>
<evidence type="ECO:0000256" key="2">
    <source>
        <dbReference type="SAM" id="Phobius"/>
    </source>
</evidence>
<dbReference type="STRING" id="378806.STAUR_2844"/>
<evidence type="ECO:0000256" key="1">
    <source>
        <dbReference type="SAM" id="MobiDB-lite"/>
    </source>
</evidence>
<evidence type="ECO:0000313" key="4">
    <source>
        <dbReference type="EMBL" id="ADO70636.1"/>
    </source>
</evidence>
<feature type="compositionally biased region" description="Low complexity" evidence="1">
    <location>
        <begin position="15"/>
        <end position="28"/>
    </location>
</feature>
<dbReference type="InterPro" id="IPR022606">
    <property type="entry name" value="DUF2914"/>
</dbReference>
<keyword evidence="2" id="KW-0812">Transmembrane</keyword>
<feature type="transmembrane region" description="Helical" evidence="2">
    <location>
        <begin position="168"/>
        <end position="186"/>
    </location>
</feature>
<proteinExistence type="predicted"/>
<feature type="transmembrane region" description="Helical" evidence="2">
    <location>
        <begin position="198"/>
        <end position="216"/>
    </location>
</feature>
<gene>
    <name evidence="4" type="ordered locus">STAUR_2844</name>
</gene>
<dbReference type="OrthoDB" id="9779877at2"/>
<dbReference type="Pfam" id="PF11141">
    <property type="entry name" value="DUF2914"/>
    <property type="match status" value="1"/>
</dbReference>
<keyword evidence="2" id="KW-0472">Membrane</keyword>